<dbReference type="WBParaSite" id="nRc.2.0.1.t23873-RA">
    <property type="protein sequence ID" value="nRc.2.0.1.t23873-RA"/>
    <property type="gene ID" value="nRc.2.0.1.g23873"/>
</dbReference>
<reference evidence="2" key="1">
    <citation type="submission" date="2022-11" db="UniProtKB">
        <authorList>
            <consortium name="WormBaseParasite"/>
        </authorList>
    </citation>
    <scope>IDENTIFICATION</scope>
</reference>
<dbReference type="Proteomes" id="UP000887565">
    <property type="component" value="Unplaced"/>
</dbReference>
<accession>A0A915JBJ9</accession>
<proteinExistence type="predicted"/>
<dbReference type="AlphaFoldDB" id="A0A915JBJ9"/>
<evidence type="ECO:0000313" key="2">
    <source>
        <dbReference type="WBParaSite" id="nRc.2.0.1.t23873-RA"/>
    </source>
</evidence>
<sequence length="132" mass="14862">MAMCDYYFKQPLTYFQSVASQKITHELVQPLSVIYTCLFRRNGTKPIANSLKRSARKFTCDRIRRKTQSVRPVIGGSSAKVSDENLYAMKATFRPSTSAMVSASVCLPLTHFSLKTEISNGEKSYCANVDFE</sequence>
<name>A0A915JBJ9_ROMCU</name>
<protein>
    <submittedName>
        <fullName evidence="2">Uncharacterized protein</fullName>
    </submittedName>
</protein>
<keyword evidence="1" id="KW-1185">Reference proteome</keyword>
<evidence type="ECO:0000313" key="1">
    <source>
        <dbReference type="Proteomes" id="UP000887565"/>
    </source>
</evidence>
<organism evidence="1 2">
    <name type="scientific">Romanomermis culicivorax</name>
    <name type="common">Nematode worm</name>
    <dbReference type="NCBI Taxonomy" id="13658"/>
    <lineage>
        <taxon>Eukaryota</taxon>
        <taxon>Metazoa</taxon>
        <taxon>Ecdysozoa</taxon>
        <taxon>Nematoda</taxon>
        <taxon>Enoplea</taxon>
        <taxon>Dorylaimia</taxon>
        <taxon>Mermithida</taxon>
        <taxon>Mermithoidea</taxon>
        <taxon>Mermithidae</taxon>
        <taxon>Romanomermis</taxon>
    </lineage>
</organism>